<keyword evidence="2" id="KW-0328">Glycosyltransferase</keyword>
<keyword evidence="4" id="KW-0812">Transmembrane</keyword>
<dbReference type="GO" id="GO:0008194">
    <property type="term" value="F:UDP-glycosyltransferase activity"/>
    <property type="evidence" value="ECO:0007669"/>
    <property type="project" value="InterPro"/>
</dbReference>
<gene>
    <name evidence="5" type="ORF">OFUS_LOCUS25189</name>
</gene>
<dbReference type="Proteomes" id="UP000749559">
    <property type="component" value="Unassembled WGS sequence"/>
</dbReference>
<reference evidence="5" key="1">
    <citation type="submission" date="2022-03" db="EMBL/GenBank/DDBJ databases">
        <authorList>
            <person name="Martin C."/>
        </authorList>
    </citation>
    <scope>NUCLEOTIDE SEQUENCE</scope>
</reference>
<evidence type="ECO:0000256" key="1">
    <source>
        <dbReference type="ARBA" id="ARBA00009995"/>
    </source>
</evidence>
<keyword evidence="6" id="KW-1185">Reference proteome</keyword>
<comment type="similarity">
    <text evidence="1">Belongs to the UDP-glycosyltransferase family.</text>
</comment>
<feature type="transmembrane region" description="Helical" evidence="4">
    <location>
        <begin position="490"/>
        <end position="520"/>
    </location>
</feature>
<evidence type="ECO:0000256" key="4">
    <source>
        <dbReference type="SAM" id="Phobius"/>
    </source>
</evidence>
<dbReference type="OrthoDB" id="5835829at2759"/>
<dbReference type="InterPro" id="IPR050271">
    <property type="entry name" value="UDP-glycosyltransferase"/>
</dbReference>
<evidence type="ECO:0000256" key="2">
    <source>
        <dbReference type="ARBA" id="ARBA00022676"/>
    </source>
</evidence>
<protein>
    <recommendedName>
        <fullName evidence="7">UDP-glucuronosyltransferase</fullName>
    </recommendedName>
</protein>
<dbReference type="PANTHER" id="PTHR48043:SF145">
    <property type="entry name" value="FI06409P-RELATED"/>
    <property type="match status" value="1"/>
</dbReference>
<keyword evidence="4" id="KW-0472">Membrane</keyword>
<dbReference type="Pfam" id="PF00201">
    <property type="entry name" value="UDPGT"/>
    <property type="match status" value="1"/>
</dbReference>
<evidence type="ECO:0000256" key="3">
    <source>
        <dbReference type="ARBA" id="ARBA00022679"/>
    </source>
</evidence>
<dbReference type="CDD" id="cd03784">
    <property type="entry name" value="GT1_Gtf-like"/>
    <property type="match status" value="1"/>
</dbReference>
<keyword evidence="4" id="KW-1133">Transmembrane helix</keyword>
<organism evidence="5 6">
    <name type="scientific">Owenia fusiformis</name>
    <name type="common">Polychaete worm</name>
    <dbReference type="NCBI Taxonomy" id="6347"/>
    <lineage>
        <taxon>Eukaryota</taxon>
        <taxon>Metazoa</taxon>
        <taxon>Spiralia</taxon>
        <taxon>Lophotrochozoa</taxon>
        <taxon>Annelida</taxon>
        <taxon>Polychaeta</taxon>
        <taxon>Sedentaria</taxon>
        <taxon>Canalipalpata</taxon>
        <taxon>Sabellida</taxon>
        <taxon>Oweniida</taxon>
        <taxon>Oweniidae</taxon>
        <taxon>Owenia</taxon>
    </lineage>
</organism>
<proteinExistence type="inferred from homology"/>
<dbReference type="AlphaFoldDB" id="A0A8S4Q587"/>
<evidence type="ECO:0008006" key="7">
    <source>
        <dbReference type="Google" id="ProtNLM"/>
    </source>
</evidence>
<name>A0A8S4Q587_OWEFU</name>
<evidence type="ECO:0000313" key="6">
    <source>
        <dbReference type="Proteomes" id="UP000749559"/>
    </source>
</evidence>
<keyword evidence="3" id="KW-0808">Transferase</keyword>
<sequence>MVLNHWDLKLYIACWLTIACQGANILITPVDVGYNSRMMNMFKLGRILLRDGHNITMLYSNTIHNQTLFKLVEDHHANKAFNVITYKEPPVERLQLASAKEATEFMMNTIGMPASELLMQLSGVFLGSLNAILGDHDALEAINKEQFDLIIADDHVLVSRVLGDYLNIPVITCLNMGPFSLMSNTLYPFNPSYMPIALHTNYSDTMTFWERIMNTWESIKLHQMGDYIMKSGRDICLKHGLNYSSCDNIINFYQTVSLVFMFRSDVLHYPAPFMPHVVSIEAFFLDKHKPLPDRYNDILNKANEHGAIIVSFGSSLRYLPMIQVNLLAKAFGKMPQRVIWSYAGPKPDNLGSNTVIDEWIPQNDLIVHPNVKLFVHHCGVSSTYQALSYGLPYIGIPFLFDQRYNCEKLTNRVGSGLTLNPLDLTSETLQGAMEDVINTAIYRENARKGAALYHDQPMDLRDKLVYWVNYVIQHNGANHLRSEGINKLNIFQYFLLDIICLILGIILLILFCIYHILVLFRYILRL</sequence>
<dbReference type="Gene3D" id="3.40.50.2000">
    <property type="entry name" value="Glycogen Phosphorylase B"/>
    <property type="match status" value="2"/>
</dbReference>
<accession>A0A8S4Q587</accession>
<dbReference type="EMBL" id="CAIIXF020000012">
    <property type="protein sequence ID" value="CAH1801397.1"/>
    <property type="molecule type" value="Genomic_DNA"/>
</dbReference>
<dbReference type="InterPro" id="IPR002213">
    <property type="entry name" value="UDP_glucos_trans"/>
</dbReference>
<comment type="caution">
    <text evidence="5">The sequence shown here is derived from an EMBL/GenBank/DDBJ whole genome shotgun (WGS) entry which is preliminary data.</text>
</comment>
<evidence type="ECO:0000313" key="5">
    <source>
        <dbReference type="EMBL" id="CAH1801397.1"/>
    </source>
</evidence>
<dbReference type="FunFam" id="3.40.50.2000:FF:000021">
    <property type="entry name" value="UDP-glucuronosyltransferase"/>
    <property type="match status" value="1"/>
</dbReference>
<dbReference type="SUPFAM" id="SSF53756">
    <property type="entry name" value="UDP-Glycosyltransferase/glycogen phosphorylase"/>
    <property type="match status" value="1"/>
</dbReference>
<dbReference type="PANTHER" id="PTHR48043">
    <property type="entry name" value="EG:EG0003.4 PROTEIN-RELATED"/>
    <property type="match status" value="1"/>
</dbReference>